<dbReference type="AlphaFoldDB" id="A0A7C4MNX0"/>
<evidence type="ECO:0000256" key="1">
    <source>
        <dbReference type="ARBA" id="ARBA00005806"/>
    </source>
</evidence>
<gene>
    <name evidence="2" type="ORF">ENS29_01250</name>
</gene>
<dbReference type="Gene3D" id="3.40.50.11890">
    <property type="match status" value="1"/>
</dbReference>
<accession>A0A7C4MNX0</accession>
<dbReference type="InterPro" id="IPR010327">
    <property type="entry name" value="FldB/FldC_alpha/beta"/>
</dbReference>
<dbReference type="Gene3D" id="3.40.50.11900">
    <property type="match status" value="1"/>
</dbReference>
<dbReference type="InterPro" id="IPR047678">
    <property type="entry name" value="YjiM-like"/>
</dbReference>
<comment type="similarity">
    <text evidence="1">Belongs to the FldB/FldC dehydratase alpha/beta subunit family.</text>
</comment>
<proteinExistence type="inferred from homology"/>
<reference evidence="2" key="1">
    <citation type="journal article" date="2020" name="mSystems">
        <title>Genome- and Community-Level Interaction Insights into Carbon Utilization and Element Cycling Functions of Hydrothermarchaeota in Hydrothermal Sediment.</title>
        <authorList>
            <person name="Zhou Z."/>
            <person name="Liu Y."/>
            <person name="Xu W."/>
            <person name="Pan J."/>
            <person name="Luo Z.H."/>
            <person name="Li M."/>
        </authorList>
    </citation>
    <scope>NUCLEOTIDE SEQUENCE [LARGE SCALE GENOMIC DNA]</scope>
    <source>
        <strain evidence="2">SpSt-477</strain>
    </source>
</reference>
<dbReference type="PANTHER" id="PTHR30548:SF6">
    <property type="entry name" value="DEHYDRATASE SUBUNIT YJIM-RELATED"/>
    <property type="match status" value="1"/>
</dbReference>
<organism evidence="2">
    <name type="scientific">Desulfatirhabdium butyrativorans</name>
    <dbReference type="NCBI Taxonomy" id="340467"/>
    <lineage>
        <taxon>Bacteria</taxon>
        <taxon>Pseudomonadati</taxon>
        <taxon>Thermodesulfobacteriota</taxon>
        <taxon>Desulfobacteria</taxon>
        <taxon>Desulfobacterales</taxon>
        <taxon>Desulfatirhabdiaceae</taxon>
        <taxon>Desulfatirhabdium</taxon>
    </lineage>
</organism>
<name>A0A7C4MNX0_9BACT</name>
<dbReference type="NCBIfam" id="NF040772">
    <property type="entry name" value="double_cubane"/>
    <property type="match status" value="1"/>
</dbReference>
<dbReference type="Pfam" id="PF06050">
    <property type="entry name" value="HGD-D"/>
    <property type="match status" value="1"/>
</dbReference>
<protein>
    <submittedName>
        <fullName evidence="2">2-hydroxyacyl-CoA dehydratase</fullName>
    </submittedName>
</protein>
<dbReference type="EMBL" id="DSUH01000027">
    <property type="protein sequence ID" value="HGU31465.1"/>
    <property type="molecule type" value="Genomic_DNA"/>
</dbReference>
<comment type="caution">
    <text evidence="2">The sequence shown here is derived from an EMBL/GenBank/DDBJ whole genome shotgun (WGS) entry which is preliminary data.</text>
</comment>
<evidence type="ECO:0000313" key="2">
    <source>
        <dbReference type="EMBL" id="HGU31465.1"/>
    </source>
</evidence>
<sequence>MKPNHWNDFETYNERCLLKLDQARSTGRFIVGVYCIFAPVELIRAAGGISVGLCGKKPDPIARAEEELPANLCPLIKSSYGYAASDTCPYFAASDVIVGETTCDGKKKMFELLGRIKPLHMMYLPSNMEASHALDFWRKELERFRMFLEERFGVSVTGEALFRQIRLTNRIQKEFRRLIEHHRSCRLPVSGGELLVVLETRGFIVDPEAYLHHLETLNAEVEALPVVEARAGMPRILLTGTPVGKGSDKVIRILENAGTVVIVQENCTGMKSLFYPIDEEVAAADPMQALAMRYLQLPCSCMSPNPNRFRLLEHFIRNFGIQGVVDMTWQCCHTYNIEAFSVKRHIEERFHIPVLHLETDYSTSDIGQLETRIEAFVERIRSG</sequence>
<dbReference type="PANTHER" id="PTHR30548">
    <property type="entry name" value="2-HYDROXYGLUTARYL-COA DEHYDRATASE, D-COMPONENT-RELATED"/>
    <property type="match status" value="1"/>
</dbReference>